<dbReference type="AlphaFoldDB" id="A0A6J4LNG2"/>
<dbReference type="Pfam" id="PF21531">
    <property type="entry name" value="Rv2175c_wHTH"/>
    <property type="match status" value="1"/>
</dbReference>
<dbReference type="InterPro" id="IPR041098">
    <property type="entry name" value="Rv2175c_C"/>
</dbReference>
<feature type="domain" description="Rv2175c C-terminal" evidence="1">
    <location>
        <begin position="54"/>
        <end position="109"/>
    </location>
</feature>
<accession>A0A6J4LNG2</accession>
<dbReference type="Pfam" id="PF18367">
    <property type="entry name" value="Rv2175c_C"/>
    <property type="match status" value="1"/>
</dbReference>
<reference evidence="3" key="1">
    <citation type="submission" date="2020-02" db="EMBL/GenBank/DDBJ databases">
        <authorList>
            <person name="Meier V. D."/>
        </authorList>
    </citation>
    <scope>NUCLEOTIDE SEQUENCE</scope>
    <source>
        <strain evidence="3">AVDCRST_MAG34</strain>
    </source>
</reference>
<proteinExistence type="predicted"/>
<name>A0A6J4LNG2_9ACTN</name>
<evidence type="ECO:0000259" key="2">
    <source>
        <dbReference type="Pfam" id="PF21531"/>
    </source>
</evidence>
<organism evidence="3">
    <name type="scientific">uncultured Nocardioidaceae bacterium</name>
    <dbReference type="NCBI Taxonomy" id="253824"/>
    <lineage>
        <taxon>Bacteria</taxon>
        <taxon>Bacillati</taxon>
        <taxon>Actinomycetota</taxon>
        <taxon>Actinomycetes</taxon>
        <taxon>Propionibacteriales</taxon>
        <taxon>Nocardioidaceae</taxon>
        <taxon>environmental samples</taxon>
    </lineage>
</organism>
<evidence type="ECO:0000313" key="3">
    <source>
        <dbReference type="EMBL" id="CAA9337545.1"/>
    </source>
</evidence>
<dbReference type="EMBL" id="CADCUI010000014">
    <property type="protein sequence ID" value="CAA9337545.1"/>
    <property type="molecule type" value="Genomic_DNA"/>
</dbReference>
<dbReference type="GO" id="GO:0003677">
    <property type="term" value="F:DNA binding"/>
    <property type="evidence" value="ECO:0007669"/>
    <property type="project" value="InterPro"/>
</dbReference>
<feature type="domain" description="DNA-binding protein Rv2175c wHTH" evidence="2">
    <location>
        <begin position="3"/>
        <end position="47"/>
    </location>
</feature>
<evidence type="ECO:0000259" key="1">
    <source>
        <dbReference type="Pfam" id="PF18367"/>
    </source>
</evidence>
<dbReference type="InterPro" id="IPR048576">
    <property type="entry name" value="Rv2175c_wHTH"/>
</dbReference>
<gene>
    <name evidence="3" type="ORF">AVDCRST_MAG34-895</name>
</gene>
<sequence length="110" mass="11990">MGEWLDWAQCAAALGVSVSRVRRLLQEHQLAGAVTSREAGPRIPAALIQDGAIVKGVPGLLTMLHDGRYDDGEILTWLFSEDESLPGRPIDALRDNRGSEVKRRAQAMAL</sequence>
<protein>
    <submittedName>
        <fullName evidence="3">Transcriptional regulatory protein</fullName>
    </submittedName>
</protein>